<feature type="non-terminal residue" evidence="2">
    <location>
        <position position="1"/>
    </location>
</feature>
<dbReference type="SUPFAM" id="SSF48403">
    <property type="entry name" value="Ankyrin repeat"/>
    <property type="match status" value="1"/>
</dbReference>
<dbReference type="Proteomes" id="UP001412239">
    <property type="component" value="Unassembled WGS sequence"/>
</dbReference>
<reference evidence="2" key="1">
    <citation type="submission" date="2015-10" db="EMBL/GenBank/DDBJ databases">
        <authorList>
            <person name="Regsiter A."/>
            <person name="william w."/>
        </authorList>
    </citation>
    <scope>NUCLEOTIDE SEQUENCE</scope>
    <source>
        <strain evidence="2">Montdore</strain>
    </source>
</reference>
<feature type="region of interest" description="Disordered" evidence="1">
    <location>
        <begin position="19"/>
        <end position="40"/>
    </location>
</feature>
<proteinExistence type="predicted"/>
<sequence>GHRRVVGVLLEQEDVSIDMTDKNGQTPLTSGAESGSEGIV</sequence>
<feature type="non-terminal residue" evidence="2">
    <location>
        <position position="40"/>
    </location>
</feature>
<evidence type="ECO:0000256" key="1">
    <source>
        <dbReference type="SAM" id="MobiDB-lite"/>
    </source>
</evidence>
<dbReference type="EMBL" id="LN891038">
    <property type="protein sequence ID" value="CUS10846.1"/>
    <property type="molecule type" value="Genomic_DNA"/>
</dbReference>
<feature type="compositionally biased region" description="Polar residues" evidence="1">
    <location>
        <begin position="22"/>
        <end position="33"/>
    </location>
</feature>
<gene>
    <name evidence="2" type="ORF">GSTUAT00005119001</name>
</gene>
<dbReference type="Gene3D" id="1.25.40.20">
    <property type="entry name" value="Ankyrin repeat-containing domain"/>
    <property type="match status" value="1"/>
</dbReference>
<name>A0A292PTH9_9PEZI</name>
<dbReference type="AlphaFoldDB" id="A0A292PTH9"/>
<accession>A0A292PTH9</accession>
<organism evidence="2 3">
    <name type="scientific">Tuber aestivum</name>
    <name type="common">summer truffle</name>
    <dbReference type="NCBI Taxonomy" id="59557"/>
    <lineage>
        <taxon>Eukaryota</taxon>
        <taxon>Fungi</taxon>
        <taxon>Dikarya</taxon>
        <taxon>Ascomycota</taxon>
        <taxon>Pezizomycotina</taxon>
        <taxon>Pezizomycetes</taxon>
        <taxon>Pezizales</taxon>
        <taxon>Tuberaceae</taxon>
        <taxon>Tuber</taxon>
    </lineage>
</organism>
<keyword evidence="3" id="KW-1185">Reference proteome</keyword>
<protein>
    <submittedName>
        <fullName evidence="2">Uncharacterized protein</fullName>
    </submittedName>
</protein>
<dbReference type="InterPro" id="IPR036770">
    <property type="entry name" value="Ankyrin_rpt-contain_sf"/>
</dbReference>
<evidence type="ECO:0000313" key="3">
    <source>
        <dbReference type="Proteomes" id="UP001412239"/>
    </source>
</evidence>
<evidence type="ECO:0000313" key="2">
    <source>
        <dbReference type="EMBL" id="CUS10846.1"/>
    </source>
</evidence>